<keyword evidence="7" id="KW-1006">Bacterial flagellum protein export</keyword>
<keyword evidence="11" id="KW-1185">Reference proteome</keyword>
<evidence type="ECO:0000313" key="10">
    <source>
        <dbReference type="EMBL" id="PTQ11546.1"/>
    </source>
</evidence>
<accession>A0A2T5FYF8</accession>
<evidence type="ECO:0000256" key="8">
    <source>
        <dbReference type="SAM" id="MobiDB-lite"/>
    </source>
</evidence>
<comment type="similarity">
    <text evidence="2">Belongs to the FliH family.</text>
</comment>
<dbReference type="PANTHER" id="PTHR34982:SF1">
    <property type="entry name" value="FLAGELLAR ASSEMBLY PROTEIN FLIH"/>
    <property type="match status" value="1"/>
</dbReference>
<evidence type="ECO:0000256" key="3">
    <source>
        <dbReference type="ARBA" id="ARBA00016507"/>
    </source>
</evidence>
<dbReference type="InterPro" id="IPR018035">
    <property type="entry name" value="Flagellar_FliH/T3SS_HrpE"/>
</dbReference>
<evidence type="ECO:0000256" key="6">
    <source>
        <dbReference type="ARBA" id="ARBA00022927"/>
    </source>
</evidence>
<dbReference type="EMBL" id="NWBU01000007">
    <property type="protein sequence ID" value="PTQ11546.1"/>
    <property type="molecule type" value="Genomic_DNA"/>
</dbReference>
<protein>
    <recommendedName>
        <fullName evidence="3">Flagellar assembly protein FliH</fullName>
    </recommendedName>
</protein>
<reference evidence="10 11" key="1">
    <citation type="submission" date="2017-09" db="EMBL/GenBank/DDBJ databases">
        <title>Sphingomonas panjinensis sp.nov., isolated from oil-contaminated soil.</title>
        <authorList>
            <person name="Wang L."/>
            <person name="Chen L."/>
        </authorList>
    </citation>
    <scope>NUCLEOTIDE SEQUENCE [LARGE SCALE GENOMIC DNA]</scope>
    <source>
        <strain evidence="10 11">FW-11</strain>
    </source>
</reference>
<organism evidence="10 11">
    <name type="scientific">Sphingomonas oleivorans</name>
    <dbReference type="NCBI Taxonomy" id="1735121"/>
    <lineage>
        <taxon>Bacteria</taxon>
        <taxon>Pseudomonadati</taxon>
        <taxon>Pseudomonadota</taxon>
        <taxon>Alphaproteobacteria</taxon>
        <taxon>Sphingomonadales</taxon>
        <taxon>Sphingomonadaceae</taxon>
        <taxon>Sphingomonas</taxon>
    </lineage>
</organism>
<comment type="caution">
    <text evidence="10">The sequence shown here is derived from an EMBL/GenBank/DDBJ whole genome shotgun (WGS) entry which is preliminary data.</text>
</comment>
<proteinExistence type="inferred from homology"/>
<dbReference type="GO" id="GO:0005829">
    <property type="term" value="C:cytosol"/>
    <property type="evidence" value="ECO:0007669"/>
    <property type="project" value="TreeGrafter"/>
</dbReference>
<evidence type="ECO:0000256" key="4">
    <source>
        <dbReference type="ARBA" id="ARBA00022448"/>
    </source>
</evidence>
<evidence type="ECO:0000256" key="5">
    <source>
        <dbReference type="ARBA" id="ARBA00022795"/>
    </source>
</evidence>
<dbReference type="InterPro" id="IPR051472">
    <property type="entry name" value="T3SS_Stator/FliH"/>
</dbReference>
<dbReference type="PANTHER" id="PTHR34982">
    <property type="entry name" value="YOP PROTEINS TRANSLOCATION PROTEIN L"/>
    <property type="match status" value="1"/>
</dbReference>
<dbReference type="RefSeq" id="WP_107967540.1">
    <property type="nucleotide sequence ID" value="NZ_NWBU01000007.1"/>
</dbReference>
<evidence type="ECO:0000256" key="2">
    <source>
        <dbReference type="ARBA" id="ARBA00006602"/>
    </source>
</evidence>
<name>A0A2T5FYF8_9SPHN</name>
<feature type="domain" description="Flagellar assembly protein FliH/Type III secretion system HrpE" evidence="9">
    <location>
        <begin position="92"/>
        <end position="208"/>
    </location>
</feature>
<comment type="function">
    <text evidence="1">Needed for flagellar regrowth and assembly.</text>
</comment>
<dbReference type="GO" id="GO:0015031">
    <property type="term" value="P:protein transport"/>
    <property type="evidence" value="ECO:0007669"/>
    <property type="project" value="UniProtKB-KW"/>
</dbReference>
<keyword evidence="4" id="KW-0813">Transport</keyword>
<evidence type="ECO:0000256" key="1">
    <source>
        <dbReference type="ARBA" id="ARBA00003041"/>
    </source>
</evidence>
<dbReference type="OrthoDB" id="7449114at2"/>
<dbReference type="AlphaFoldDB" id="A0A2T5FYF8"/>
<dbReference type="GO" id="GO:0044781">
    <property type="term" value="P:bacterial-type flagellum organization"/>
    <property type="evidence" value="ECO:0007669"/>
    <property type="project" value="UniProtKB-KW"/>
</dbReference>
<feature type="region of interest" description="Disordered" evidence="8">
    <location>
        <begin position="37"/>
        <end position="58"/>
    </location>
</feature>
<evidence type="ECO:0000259" key="9">
    <source>
        <dbReference type="Pfam" id="PF02108"/>
    </source>
</evidence>
<sequence>MSEFWSPDAIGAAVRVPVWTQPEGRSFAAPKPIANRFTPWQSEPAEPAAPIDEDAGEPPIEIVDPDRIRAEAFAEGFDEGRRTVEMEVAAERDAVRRLVERLETLKPEAPHALAALLSESVKRLVRQIVGEVSIDPDLLLDRARAAAEFITDDAAPRRMRLHPADHARLQGARIDIELVADPGLAEGTVLLETDTGWIEDGPEVRLERLRAALDRAGVR</sequence>
<evidence type="ECO:0000313" key="11">
    <source>
        <dbReference type="Proteomes" id="UP000244162"/>
    </source>
</evidence>
<dbReference type="Proteomes" id="UP000244162">
    <property type="component" value="Unassembled WGS sequence"/>
</dbReference>
<keyword evidence="6" id="KW-0653">Protein transport</keyword>
<gene>
    <name evidence="10" type="ORF">CLG96_08925</name>
</gene>
<dbReference type="Pfam" id="PF02108">
    <property type="entry name" value="FliH"/>
    <property type="match status" value="1"/>
</dbReference>
<keyword evidence="5" id="KW-1005">Bacterial flagellum biogenesis</keyword>
<evidence type="ECO:0000256" key="7">
    <source>
        <dbReference type="ARBA" id="ARBA00023225"/>
    </source>
</evidence>